<dbReference type="OrthoDB" id="7573047at2"/>
<reference evidence="2" key="1">
    <citation type="submission" date="2018-08" db="EMBL/GenBank/DDBJ databases">
        <authorList>
            <person name="Kim S.-J."/>
            <person name="Jung G.-Y."/>
        </authorList>
    </citation>
    <scope>NUCLEOTIDE SEQUENCE [LARGE SCALE GENOMIC DNA]</scope>
    <source>
        <strain evidence="2">GY_G</strain>
    </source>
</reference>
<dbReference type="EMBL" id="QRGP01000001">
    <property type="protein sequence ID" value="RDV07848.1"/>
    <property type="molecule type" value="Genomic_DNA"/>
</dbReference>
<protein>
    <submittedName>
        <fullName evidence="1">Uncharacterized protein</fullName>
    </submittedName>
</protein>
<organism evidence="1 2">
    <name type="scientific">Sphingorhabdus pulchriflava</name>
    <dbReference type="NCBI Taxonomy" id="2292257"/>
    <lineage>
        <taxon>Bacteria</taxon>
        <taxon>Pseudomonadati</taxon>
        <taxon>Pseudomonadota</taxon>
        <taxon>Alphaproteobacteria</taxon>
        <taxon>Sphingomonadales</taxon>
        <taxon>Sphingomonadaceae</taxon>
        <taxon>Sphingorhabdus</taxon>
    </lineage>
</organism>
<dbReference type="RefSeq" id="WP_115549409.1">
    <property type="nucleotide sequence ID" value="NZ_QRGP01000001.1"/>
</dbReference>
<name>A0A371BJT5_9SPHN</name>
<dbReference type="AlphaFoldDB" id="A0A371BJT5"/>
<evidence type="ECO:0000313" key="2">
    <source>
        <dbReference type="Proteomes" id="UP000263833"/>
    </source>
</evidence>
<comment type="caution">
    <text evidence="1">The sequence shown here is derived from an EMBL/GenBank/DDBJ whole genome shotgun (WGS) entry which is preliminary data.</text>
</comment>
<accession>A0A371BJT5</accession>
<evidence type="ECO:0000313" key="1">
    <source>
        <dbReference type="EMBL" id="RDV07848.1"/>
    </source>
</evidence>
<proteinExistence type="predicted"/>
<dbReference type="Proteomes" id="UP000263833">
    <property type="component" value="Unassembled WGS sequence"/>
</dbReference>
<gene>
    <name evidence="1" type="ORF">DXH95_04860</name>
</gene>
<sequence length="84" mass="9517">MAILFLGALMGSAITLTIQWYGRRKVKAALAQEGLTPTRQTELLVNENEAMRGQMLRLEDRLSVMERIATDSSLNLGREIERLR</sequence>
<keyword evidence="2" id="KW-1185">Reference proteome</keyword>